<evidence type="ECO:0000313" key="1">
    <source>
        <dbReference type="EMBL" id="AEE17078.1"/>
    </source>
</evidence>
<dbReference type="EMBL" id="CP002696">
    <property type="protein sequence ID" value="AEE17078.1"/>
    <property type="molecule type" value="Genomic_DNA"/>
</dbReference>
<name>F4LQ00_TREBD</name>
<dbReference type="AlphaFoldDB" id="F4LQ00"/>
<keyword evidence="2" id="KW-1185">Reference proteome</keyword>
<dbReference type="STRING" id="906968.Trebr_1656"/>
<dbReference type="RefSeq" id="WP_013758783.1">
    <property type="nucleotide sequence ID" value="NC_015500.1"/>
</dbReference>
<reference evidence="2" key="1">
    <citation type="submission" date="2011-04" db="EMBL/GenBank/DDBJ databases">
        <title>The complete genome of Treponema brennaborense DSM 12168.</title>
        <authorList>
            <person name="Lucas S."/>
            <person name="Han J."/>
            <person name="Lapidus A."/>
            <person name="Bruce D."/>
            <person name="Goodwin L."/>
            <person name="Pitluck S."/>
            <person name="Peters L."/>
            <person name="Kyrpides N."/>
            <person name="Mavromatis K."/>
            <person name="Ivanova N."/>
            <person name="Mikhailova N."/>
            <person name="Pagani I."/>
            <person name="Teshima H."/>
            <person name="Detter J.C."/>
            <person name="Tapia R."/>
            <person name="Han C."/>
            <person name="Land M."/>
            <person name="Hauser L."/>
            <person name="Markowitz V."/>
            <person name="Cheng J.-F."/>
            <person name="Hugenholtz P."/>
            <person name="Woyke T."/>
            <person name="Wu D."/>
            <person name="Gronow S."/>
            <person name="Wellnitz S."/>
            <person name="Brambilla E."/>
            <person name="Klenk H.-P."/>
            <person name="Eisen J.A."/>
        </authorList>
    </citation>
    <scope>NUCLEOTIDE SEQUENCE [LARGE SCALE GENOMIC DNA]</scope>
    <source>
        <strain evidence="2">DSM 12168 / CIP 105900 / DD5/3</strain>
    </source>
</reference>
<sequence length="70" mass="7710">MVVNMTIQNADNALVSALKSVCKLYPEAKVSIKKQSSHADELKAEILEEFHNGTLNTFASMDEYDVAHGL</sequence>
<dbReference type="HOGENOM" id="CLU_2756613_0_0_12"/>
<dbReference type="Proteomes" id="UP000006546">
    <property type="component" value="Chromosome"/>
</dbReference>
<proteinExistence type="predicted"/>
<gene>
    <name evidence="1" type="ordered locus">Trebr_1656</name>
</gene>
<evidence type="ECO:0000313" key="2">
    <source>
        <dbReference type="Proteomes" id="UP000006546"/>
    </source>
</evidence>
<protein>
    <submittedName>
        <fullName evidence="1">Uncharacterized protein</fullName>
    </submittedName>
</protein>
<accession>F4LQ00</accession>
<organism evidence="1 2">
    <name type="scientific">Treponema brennaborense (strain DSM 12168 / CIP 105900 / DD5/3)</name>
    <dbReference type="NCBI Taxonomy" id="906968"/>
    <lineage>
        <taxon>Bacteria</taxon>
        <taxon>Pseudomonadati</taxon>
        <taxon>Spirochaetota</taxon>
        <taxon>Spirochaetia</taxon>
        <taxon>Spirochaetales</taxon>
        <taxon>Treponemataceae</taxon>
        <taxon>Treponema</taxon>
    </lineage>
</organism>
<dbReference type="KEGG" id="tbe:Trebr_1656"/>